<evidence type="ECO:0000313" key="3">
    <source>
        <dbReference type="Proteomes" id="UP000294650"/>
    </source>
</evidence>
<evidence type="ECO:0000256" key="1">
    <source>
        <dbReference type="SAM" id="Phobius"/>
    </source>
</evidence>
<sequence length="407" mass="47023">MNWKKEFGPDHETLYQAFSVLLLIAVIPALLLRLPLLFLIISLLLAFVLISRYYDKQIGVRLTLTNEKRTIRLFPGQQTDVKLTLHNESFLPIINGRLSFRIGQEVSSSLEKQTRHHGDVTYNIPLSILRKGNVQMPIPIKAQSRGTTRFTNIRYDFPHPLNARSISLTYNRLFQTEIIVYPEPIPVTGLKEQLYLTPGEERTPYSPFENVLNPSGTRDYVQSDPFHRIHWKASAKKQTLQTKVYERTWHHSWSILINISSKSRLGNAYVTSELEKLLSYATYICHTLTEKNQPFELMINARKIGEAPYFYYLHEGQGKSHLRKSLDLLARLKPSAMLMPFSSLLHKIDQTLNHPKRIVVLGKVDDEDVTFLRKWQQNGMGILVLQETENGPVLTESLKEGDRYAQR</sequence>
<proteinExistence type="predicted"/>
<organism evidence="2 3">
    <name type="scientific">Melghiribacillus thermohalophilus</name>
    <dbReference type="NCBI Taxonomy" id="1324956"/>
    <lineage>
        <taxon>Bacteria</taxon>
        <taxon>Bacillati</taxon>
        <taxon>Bacillota</taxon>
        <taxon>Bacilli</taxon>
        <taxon>Bacillales</taxon>
        <taxon>Bacillaceae</taxon>
        <taxon>Melghiribacillus</taxon>
    </lineage>
</organism>
<name>A0A4R3MNY7_9BACI</name>
<feature type="transmembrane region" description="Helical" evidence="1">
    <location>
        <begin position="36"/>
        <end position="54"/>
    </location>
</feature>
<evidence type="ECO:0000313" key="2">
    <source>
        <dbReference type="EMBL" id="TCT15289.1"/>
    </source>
</evidence>
<keyword evidence="1" id="KW-0812">Transmembrane</keyword>
<accession>A0A4R3MNY7</accession>
<reference evidence="2 3" key="1">
    <citation type="submission" date="2019-03" db="EMBL/GenBank/DDBJ databases">
        <title>Genomic Encyclopedia of Type Strains, Phase IV (KMG-IV): sequencing the most valuable type-strain genomes for metagenomic binning, comparative biology and taxonomic classification.</title>
        <authorList>
            <person name="Goeker M."/>
        </authorList>
    </citation>
    <scope>NUCLEOTIDE SEQUENCE [LARGE SCALE GENOMIC DNA]</scope>
    <source>
        <strain evidence="2 3">DSM 25894</strain>
    </source>
</reference>
<gene>
    <name evidence="2" type="ORF">EDD68_1377</name>
</gene>
<dbReference type="RefSeq" id="WP_132373255.1">
    <property type="nucleotide sequence ID" value="NZ_SMAN01000037.1"/>
</dbReference>
<keyword evidence="1" id="KW-0472">Membrane</keyword>
<dbReference type="EMBL" id="SMAN01000037">
    <property type="protein sequence ID" value="TCT15289.1"/>
    <property type="molecule type" value="Genomic_DNA"/>
</dbReference>
<protein>
    <submittedName>
        <fullName evidence="2">Uncharacterized protein (DUF58 family)</fullName>
    </submittedName>
</protein>
<dbReference type="Proteomes" id="UP000294650">
    <property type="component" value="Unassembled WGS sequence"/>
</dbReference>
<dbReference type="OrthoDB" id="9789943at2"/>
<dbReference type="PANTHER" id="PTHR34351:SF2">
    <property type="entry name" value="DUF58 DOMAIN-CONTAINING PROTEIN"/>
    <property type="match status" value="1"/>
</dbReference>
<dbReference type="AlphaFoldDB" id="A0A4R3MNY7"/>
<keyword evidence="1" id="KW-1133">Transmembrane helix</keyword>
<comment type="caution">
    <text evidence="2">The sequence shown here is derived from an EMBL/GenBank/DDBJ whole genome shotgun (WGS) entry which is preliminary data.</text>
</comment>
<feature type="transmembrane region" description="Helical" evidence="1">
    <location>
        <begin position="12"/>
        <end position="30"/>
    </location>
</feature>
<dbReference type="PANTHER" id="PTHR34351">
    <property type="entry name" value="SLR1927 PROTEIN-RELATED"/>
    <property type="match status" value="1"/>
</dbReference>
<keyword evidence="3" id="KW-1185">Reference proteome</keyword>